<reference evidence="4 5" key="1">
    <citation type="submission" date="2023-11" db="EMBL/GenBank/DDBJ databases">
        <title>Bacillus jintuensis, isolated from a mudflat on the Beibu Gulf coast.</title>
        <authorList>
            <person name="Li M."/>
        </authorList>
    </citation>
    <scope>NUCLEOTIDE SEQUENCE [LARGE SCALE GENOMIC DNA]</scope>
    <source>
        <strain evidence="4 5">31A1R</strain>
        <plasmid evidence="4">unnamed</plasmid>
    </source>
</reference>
<geneLocation type="plasmid" evidence="4">
    <name>unnamed</name>
</geneLocation>
<evidence type="ECO:0000256" key="2">
    <source>
        <dbReference type="ARBA" id="ARBA00023287"/>
    </source>
</evidence>
<dbReference type="EMBL" id="JAXOFX010000002">
    <property type="protein sequence ID" value="MDZ5471019.1"/>
    <property type="molecule type" value="Genomic_DNA"/>
</dbReference>
<dbReference type="PROSITE" id="PS00409">
    <property type="entry name" value="PROKAR_NTER_METHYL"/>
    <property type="match status" value="1"/>
</dbReference>
<gene>
    <name evidence="4" type="primary">comGD</name>
    <name evidence="4" type="ORF">SM124_04555</name>
</gene>
<dbReference type="Proteomes" id="UP001290455">
    <property type="component" value="Unassembled WGS sequence"/>
</dbReference>
<keyword evidence="3" id="KW-0812">Transmembrane</keyword>
<dbReference type="PIRSF" id="PIRSF021292">
    <property type="entry name" value="Competence_ComGD"/>
    <property type="match status" value="1"/>
</dbReference>
<keyword evidence="2" id="KW-0178">Competence</keyword>
<dbReference type="InterPro" id="IPR012902">
    <property type="entry name" value="N_methyl_site"/>
</dbReference>
<dbReference type="NCBIfam" id="NF040982">
    <property type="entry name" value="ComGD"/>
    <property type="match status" value="1"/>
</dbReference>
<keyword evidence="4" id="KW-0614">Plasmid</keyword>
<accession>A0ABU5IV38</accession>
<sequence length="144" mass="16916">MNNEKGFTLLESIFVLSIFFIIVSLSFLLLQPQNKALEKQLFFSRLKGDLLYVQQYAISHQESVTVNFINNQQQYYAKNSSQNIFLERKFSKEIKFAPGSLNLVIRFNPNGNITQFGSIYIYIKDVRYRLTFMIGKGRFYVIKE</sequence>
<keyword evidence="3" id="KW-1133">Transmembrane helix</keyword>
<protein>
    <submittedName>
        <fullName evidence="4">Competence type IV pilus minor pilin ComGD</fullName>
    </submittedName>
</protein>
<dbReference type="InterPro" id="IPR016785">
    <property type="entry name" value="ComGD"/>
</dbReference>
<dbReference type="RefSeq" id="WP_322445097.1">
    <property type="nucleotide sequence ID" value="NZ_JAXOFX010000002.1"/>
</dbReference>
<proteinExistence type="predicted"/>
<comment type="subcellular location">
    <subcellularLocation>
        <location evidence="1">Cell surface</location>
    </subcellularLocation>
</comment>
<organism evidence="4 5">
    <name type="scientific">Robertmurraya mangrovi</name>
    <dbReference type="NCBI Taxonomy" id="3098077"/>
    <lineage>
        <taxon>Bacteria</taxon>
        <taxon>Bacillati</taxon>
        <taxon>Bacillota</taxon>
        <taxon>Bacilli</taxon>
        <taxon>Bacillales</taxon>
        <taxon>Bacillaceae</taxon>
        <taxon>Robertmurraya</taxon>
    </lineage>
</organism>
<comment type="caution">
    <text evidence="4">The sequence shown here is derived from an EMBL/GenBank/DDBJ whole genome shotgun (WGS) entry which is preliminary data.</text>
</comment>
<evidence type="ECO:0000256" key="3">
    <source>
        <dbReference type="SAM" id="Phobius"/>
    </source>
</evidence>
<name>A0ABU5IV38_9BACI</name>
<dbReference type="Pfam" id="PF07963">
    <property type="entry name" value="N_methyl"/>
    <property type="match status" value="1"/>
</dbReference>
<evidence type="ECO:0000256" key="1">
    <source>
        <dbReference type="ARBA" id="ARBA00004241"/>
    </source>
</evidence>
<evidence type="ECO:0000313" key="4">
    <source>
        <dbReference type="EMBL" id="MDZ5471019.1"/>
    </source>
</evidence>
<evidence type="ECO:0000313" key="5">
    <source>
        <dbReference type="Proteomes" id="UP001290455"/>
    </source>
</evidence>
<keyword evidence="3" id="KW-0472">Membrane</keyword>
<feature type="transmembrane region" description="Helical" evidence="3">
    <location>
        <begin position="12"/>
        <end position="30"/>
    </location>
</feature>
<keyword evidence="5" id="KW-1185">Reference proteome</keyword>